<gene>
    <name evidence="2" type="ORF">I0C86_40195</name>
</gene>
<name>A0ABS0H9F4_9ACTN</name>
<dbReference type="Proteomes" id="UP000638560">
    <property type="component" value="Unassembled WGS sequence"/>
</dbReference>
<protein>
    <submittedName>
        <fullName evidence="2">DUF4097 family beta strand repeat protein</fullName>
    </submittedName>
</protein>
<evidence type="ECO:0000259" key="1">
    <source>
        <dbReference type="Pfam" id="PF13349"/>
    </source>
</evidence>
<dbReference type="EMBL" id="JADPUN010000413">
    <property type="protein sequence ID" value="MBF9135101.1"/>
    <property type="molecule type" value="Genomic_DNA"/>
</dbReference>
<comment type="caution">
    <text evidence="2">The sequence shown here is derived from an EMBL/GenBank/DDBJ whole genome shotgun (WGS) entry which is preliminary data.</text>
</comment>
<organism evidence="2 3">
    <name type="scientific">Plantactinospora alkalitolerans</name>
    <dbReference type="NCBI Taxonomy" id="2789879"/>
    <lineage>
        <taxon>Bacteria</taxon>
        <taxon>Bacillati</taxon>
        <taxon>Actinomycetota</taxon>
        <taxon>Actinomycetes</taxon>
        <taxon>Micromonosporales</taxon>
        <taxon>Micromonosporaceae</taxon>
        <taxon>Plantactinospora</taxon>
    </lineage>
</organism>
<reference evidence="2 3" key="1">
    <citation type="submission" date="2020-11" db="EMBL/GenBank/DDBJ databases">
        <title>A novel isolate from a Black sea contaminated sediment with potential to produce alkanes: Plantactinospora alkalitolerans sp. nov.</title>
        <authorList>
            <person name="Carro L."/>
            <person name="Veyisoglu A."/>
            <person name="Guven K."/>
            <person name="Schumann P."/>
            <person name="Klenk H.-P."/>
            <person name="Sahin N."/>
        </authorList>
    </citation>
    <scope>NUCLEOTIDE SEQUENCE [LARGE SCALE GENOMIC DNA]</scope>
    <source>
        <strain evidence="2 3">S1510</strain>
    </source>
</reference>
<sequence length="266" mass="27707">MYEFPRTAPVTVVVELPAGDLEILAEDRESAVVDVQPHDASGPSREQAEQTRVELTGDTLSVIAPHRSLGGMFRFRSGGVRVRVRVPLDSTARTRTASADTRCRGRHADLTIESASGDVEIDHATGNATVQTASGDVRVTRVDGRLEVKGASGGLTARQVGGPVKARLASGHVEIADAGDGVEVKTASGDVLLGLTRQGRVRIGTASGDVGVGVRPGTGVWLDLNTISGRTRNGLDMAGSGATPNGHQLNLEVRTVSGDIDVHRAA</sequence>
<evidence type="ECO:0000313" key="2">
    <source>
        <dbReference type="EMBL" id="MBF9135101.1"/>
    </source>
</evidence>
<feature type="domain" description="DUF4097" evidence="1">
    <location>
        <begin position="46"/>
        <end position="262"/>
    </location>
</feature>
<keyword evidence="3" id="KW-1185">Reference proteome</keyword>
<accession>A0ABS0H9F4</accession>
<evidence type="ECO:0000313" key="3">
    <source>
        <dbReference type="Proteomes" id="UP000638560"/>
    </source>
</evidence>
<dbReference type="Pfam" id="PF13349">
    <property type="entry name" value="DUF4097"/>
    <property type="match status" value="1"/>
</dbReference>
<proteinExistence type="predicted"/>
<dbReference type="InterPro" id="IPR025164">
    <property type="entry name" value="Toastrack_DUF4097"/>
</dbReference>